<evidence type="ECO:0000256" key="2">
    <source>
        <dbReference type="SAM" id="Phobius"/>
    </source>
</evidence>
<dbReference type="EMBL" id="JAPNKE010000002">
    <property type="protein sequence ID" value="MCY1007081.1"/>
    <property type="molecule type" value="Genomic_DNA"/>
</dbReference>
<dbReference type="AlphaFoldDB" id="A0A9X3ENT0"/>
<keyword evidence="4" id="KW-1185">Reference proteome</keyword>
<sequence length="158" mass="17127">MQLDLLDSQSATTLMHTALAGGAIGPFMKQAVVIPVFVAFLALLWFALRARHRVRPRWLDQLAVATLLMLALLTKPDRSQHLTALRATTSLSDPVLIHGDYLLVSATTGDTTVAVGVFGRVFVFQRGRSLRGESVERGTPRPRRRGAKAGDDDALPAA</sequence>
<reference evidence="3" key="1">
    <citation type="submission" date="2022-11" db="EMBL/GenBank/DDBJ databases">
        <title>Minimal conservation of predation-associated metabolite biosynthetic gene clusters underscores biosynthetic potential of Myxococcota including descriptions for ten novel species: Archangium lansinium sp. nov., Myxococcus landrumus sp. nov., Nannocystis bai.</title>
        <authorList>
            <person name="Ahearne A."/>
            <person name="Stevens C."/>
            <person name="Phillips K."/>
        </authorList>
    </citation>
    <scope>NUCLEOTIDE SEQUENCE</scope>
    <source>
        <strain evidence="3">Na p29</strain>
    </source>
</reference>
<dbReference type="RefSeq" id="WP_267769618.1">
    <property type="nucleotide sequence ID" value="NZ_JAPNKE010000002.1"/>
</dbReference>
<protein>
    <submittedName>
        <fullName evidence="3">Uncharacterized protein</fullName>
    </submittedName>
</protein>
<evidence type="ECO:0000313" key="3">
    <source>
        <dbReference type="EMBL" id="MCY1007081.1"/>
    </source>
</evidence>
<dbReference type="Proteomes" id="UP001150924">
    <property type="component" value="Unassembled WGS sequence"/>
</dbReference>
<feature type="transmembrane region" description="Helical" evidence="2">
    <location>
        <begin position="27"/>
        <end position="46"/>
    </location>
</feature>
<evidence type="ECO:0000313" key="4">
    <source>
        <dbReference type="Proteomes" id="UP001150924"/>
    </source>
</evidence>
<keyword evidence="2" id="KW-0812">Transmembrane</keyword>
<keyword evidence="2" id="KW-0472">Membrane</keyword>
<comment type="caution">
    <text evidence="3">The sequence shown here is derived from an EMBL/GenBank/DDBJ whole genome shotgun (WGS) entry which is preliminary data.</text>
</comment>
<feature type="region of interest" description="Disordered" evidence="1">
    <location>
        <begin position="133"/>
        <end position="158"/>
    </location>
</feature>
<accession>A0A9X3ENT0</accession>
<proteinExistence type="predicted"/>
<keyword evidence="2" id="KW-1133">Transmembrane helix</keyword>
<evidence type="ECO:0000256" key="1">
    <source>
        <dbReference type="SAM" id="MobiDB-lite"/>
    </source>
</evidence>
<name>A0A9X3ENT0_9BACT</name>
<gene>
    <name evidence="3" type="ORF">OV079_16250</name>
</gene>
<organism evidence="3 4">
    <name type="scientific">Nannocystis pusilla</name>
    <dbReference type="NCBI Taxonomy" id="889268"/>
    <lineage>
        <taxon>Bacteria</taxon>
        <taxon>Pseudomonadati</taxon>
        <taxon>Myxococcota</taxon>
        <taxon>Polyangia</taxon>
        <taxon>Nannocystales</taxon>
        <taxon>Nannocystaceae</taxon>
        <taxon>Nannocystis</taxon>
    </lineage>
</organism>